<reference evidence="1" key="1">
    <citation type="submission" date="2016-12" db="EMBL/GenBank/DDBJ databases">
        <authorList>
            <person name="Moulin L."/>
        </authorList>
    </citation>
    <scope>NUCLEOTIDE SEQUENCE [LARGE SCALE GENOMIC DNA]</scope>
    <source>
        <strain evidence="1">STM 7183</strain>
    </source>
</reference>
<name>A0A1N7SJL6_9BURK</name>
<comment type="caution">
    <text evidence="1">The sequence shown here is derived from an EMBL/GenBank/DDBJ whole genome shotgun (WGS) entry which is preliminary data.</text>
</comment>
<dbReference type="RefSeq" id="WP_160111770.1">
    <property type="nucleotide sequence ID" value="NZ_CYGY02000059.1"/>
</dbReference>
<dbReference type="AlphaFoldDB" id="A0A1N7SJL6"/>
<protein>
    <submittedName>
        <fullName evidence="1">Uncharacterized protein</fullName>
    </submittedName>
</protein>
<evidence type="ECO:0000313" key="2">
    <source>
        <dbReference type="Proteomes" id="UP000195569"/>
    </source>
</evidence>
<dbReference type="EMBL" id="CYGY02000059">
    <property type="protein sequence ID" value="SIT47621.1"/>
    <property type="molecule type" value="Genomic_DNA"/>
</dbReference>
<gene>
    <name evidence="1" type="ORF">BN2476_590036</name>
</gene>
<organism evidence="1 2">
    <name type="scientific">Paraburkholderia piptadeniae</name>
    <dbReference type="NCBI Taxonomy" id="1701573"/>
    <lineage>
        <taxon>Bacteria</taxon>
        <taxon>Pseudomonadati</taxon>
        <taxon>Pseudomonadota</taxon>
        <taxon>Betaproteobacteria</taxon>
        <taxon>Burkholderiales</taxon>
        <taxon>Burkholderiaceae</taxon>
        <taxon>Paraburkholderia</taxon>
    </lineage>
</organism>
<accession>A0A1N7SJL6</accession>
<sequence>MPLTGLVIFVLVIRVIALAPGIGHALASRLLACLGAAISSATASGHPAKF</sequence>
<evidence type="ECO:0000313" key="1">
    <source>
        <dbReference type="EMBL" id="SIT47621.1"/>
    </source>
</evidence>
<proteinExistence type="predicted"/>
<keyword evidence="2" id="KW-1185">Reference proteome</keyword>
<dbReference type="Proteomes" id="UP000195569">
    <property type="component" value="Unassembled WGS sequence"/>
</dbReference>